<dbReference type="Proteomes" id="UP000193435">
    <property type="component" value="Unassembled WGS sequence"/>
</dbReference>
<dbReference type="RefSeq" id="WP_085558708.1">
    <property type="nucleotide sequence ID" value="NZ_FOAH01000022.1"/>
</dbReference>
<feature type="transmembrane region" description="Helical" evidence="1">
    <location>
        <begin position="7"/>
        <end position="27"/>
    </location>
</feature>
<dbReference type="AlphaFoldDB" id="A0A1X7MRL7"/>
<accession>A0A1X7MRL7</accession>
<evidence type="ECO:0000313" key="2">
    <source>
        <dbReference type="EMBL" id="SMH26971.1"/>
    </source>
</evidence>
<evidence type="ECO:0000313" key="3">
    <source>
        <dbReference type="Proteomes" id="UP000193435"/>
    </source>
</evidence>
<keyword evidence="1" id="KW-0472">Membrane</keyword>
<feature type="transmembrane region" description="Helical" evidence="1">
    <location>
        <begin position="33"/>
        <end position="53"/>
    </location>
</feature>
<organism evidence="2 3">
    <name type="scientific">Carnobacterium iners</name>
    <dbReference type="NCBI Taxonomy" id="1073423"/>
    <lineage>
        <taxon>Bacteria</taxon>
        <taxon>Bacillati</taxon>
        <taxon>Bacillota</taxon>
        <taxon>Bacilli</taxon>
        <taxon>Lactobacillales</taxon>
        <taxon>Carnobacteriaceae</taxon>
        <taxon>Carnobacterium</taxon>
    </lineage>
</organism>
<dbReference type="OrthoDB" id="2168352at2"/>
<name>A0A1X7MRL7_9LACT</name>
<keyword evidence="3" id="KW-1185">Reference proteome</keyword>
<feature type="transmembrane region" description="Helical" evidence="1">
    <location>
        <begin position="74"/>
        <end position="94"/>
    </location>
</feature>
<proteinExistence type="predicted"/>
<reference evidence="2 3" key="1">
    <citation type="submission" date="2017-04" db="EMBL/GenBank/DDBJ databases">
        <authorList>
            <person name="Afonso C.L."/>
            <person name="Miller P.J."/>
            <person name="Scott M.A."/>
            <person name="Spackman E."/>
            <person name="Goraichik I."/>
            <person name="Dimitrov K.M."/>
            <person name="Suarez D.L."/>
            <person name="Swayne D.E."/>
        </authorList>
    </citation>
    <scope>NUCLEOTIDE SEQUENCE [LARGE SCALE GENOMIC DNA]</scope>
    <source>
        <strain evidence="2 3">LMG26642</strain>
    </source>
</reference>
<gene>
    <name evidence="2" type="ORF">SAMN04488700_0359</name>
</gene>
<sequence length="96" mass="11359">MSIKKNYFVLATLNFLFWGTYFIYLTVPIYFGYYPIGIAQLILLLIALFFLVLHTKDFIFIAYKKIKLSSILLLIAYIPSILFMVYAVFVWYAFMP</sequence>
<keyword evidence="1" id="KW-0812">Transmembrane</keyword>
<evidence type="ECO:0000256" key="1">
    <source>
        <dbReference type="SAM" id="Phobius"/>
    </source>
</evidence>
<protein>
    <submittedName>
        <fullName evidence="2">Uncharacterized protein</fullName>
    </submittedName>
</protein>
<dbReference type="EMBL" id="FXBJ01000002">
    <property type="protein sequence ID" value="SMH26971.1"/>
    <property type="molecule type" value="Genomic_DNA"/>
</dbReference>
<keyword evidence="1" id="KW-1133">Transmembrane helix</keyword>